<name>L0K6V5_HALHC</name>
<dbReference type="PANTHER" id="PTHR33989">
    <property type="match status" value="1"/>
</dbReference>
<dbReference type="GO" id="GO:1902815">
    <property type="term" value="P:N,N'-diacetylchitobiose import"/>
    <property type="evidence" value="ECO:0007669"/>
    <property type="project" value="TreeGrafter"/>
</dbReference>
<evidence type="ECO:0000256" key="2">
    <source>
        <dbReference type="ARBA" id="ARBA00022448"/>
    </source>
</evidence>
<feature type="transmembrane region" description="Helical" evidence="9">
    <location>
        <begin position="96"/>
        <end position="113"/>
    </location>
</feature>
<evidence type="ECO:0000256" key="5">
    <source>
        <dbReference type="ARBA" id="ARBA00022692"/>
    </source>
</evidence>
<dbReference type="Pfam" id="PF02378">
    <property type="entry name" value="PTS_EIIC"/>
    <property type="match status" value="1"/>
</dbReference>
<dbReference type="GO" id="GO:0009401">
    <property type="term" value="P:phosphoenolpyruvate-dependent sugar phosphotransferase system"/>
    <property type="evidence" value="ECO:0007669"/>
    <property type="project" value="InterPro"/>
</dbReference>
<feature type="transmembrane region" description="Helical" evidence="9">
    <location>
        <begin position="64"/>
        <end position="84"/>
    </location>
</feature>
<feature type="transmembrane region" description="Helical" evidence="9">
    <location>
        <begin position="119"/>
        <end position="142"/>
    </location>
</feature>
<dbReference type="InterPro" id="IPR003352">
    <property type="entry name" value="PTS_EIIC"/>
</dbReference>
<feature type="transmembrane region" description="Helical" evidence="9">
    <location>
        <begin position="216"/>
        <end position="240"/>
    </location>
</feature>
<dbReference type="InterPro" id="IPR004501">
    <property type="entry name" value="PTS_EIIC_3"/>
</dbReference>
<evidence type="ECO:0000256" key="8">
    <source>
        <dbReference type="PIRNR" id="PIRNR006351"/>
    </source>
</evidence>
<evidence type="ECO:0000256" key="9">
    <source>
        <dbReference type="SAM" id="Phobius"/>
    </source>
</evidence>
<evidence type="ECO:0000259" key="10">
    <source>
        <dbReference type="PROSITE" id="PS51105"/>
    </source>
</evidence>
<dbReference type="GO" id="GO:0005886">
    <property type="term" value="C:plasma membrane"/>
    <property type="evidence" value="ECO:0007669"/>
    <property type="project" value="UniProtKB-SubCell"/>
</dbReference>
<proteinExistence type="predicted"/>
<comment type="function">
    <text evidence="8">The phosphoenolpyruvate-dependent sugar phosphotransferase system (PTS), a major carbohydrate active -transport system, catalyzes the phosphorylation of incoming sugar substrates concomitant with their translocation across the cell membrane.</text>
</comment>
<dbReference type="AlphaFoldDB" id="L0K6V5"/>
<keyword evidence="5 9" id="KW-0812">Transmembrane</keyword>
<sequence length="413" mass="46818">MNLEINDFLRTSIVPIMTKISNQRHIKAIRKGLIDIIPITFIGSLALILNSLPVNLAIIDNNLLLNILEITLGMFGVFVVLSVSYNLSLEYKLNQLFVAAIALINYLLVLIPFKDATLHLKYLINGNLFTAIIVATLTVEIIRFINNIEVNIQFPEAIPKTTINFLFSLIPNCIAIIFFYIITFVLQHSFGILLPTLVIKFFSPISNLIDSPLGVFFFGMLAQLLWFTGTHGVITVGAILRPFLEQHWLLNANSYLAGEQMAYIFTMPFWNFYMLIGGSGATLVLSFLCRKSKVKQLREIGEISLWPGLFNIDESIIFASPLVANKIMFIPFVFIQPFIGVIAYFATKWGWVGKAFIRVPWVMPAPIGALISTLDWNAFILVMLLAFLSGIIYYPFFRKYESYLLEEQDKEKC</sequence>
<dbReference type="eggNOG" id="COG1455">
    <property type="taxonomic scope" value="Bacteria"/>
</dbReference>
<feature type="transmembrane region" description="Helical" evidence="9">
    <location>
        <begin position="367"/>
        <end position="394"/>
    </location>
</feature>
<dbReference type="Proteomes" id="UP000010880">
    <property type="component" value="Chromosome"/>
</dbReference>
<dbReference type="KEGG" id="hhl:Halha_0253"/>
<evidence type="ECO:0000313" key="12">
    <source>
        <dbReference type="Proteomes" id="UP000010880"/>
    </source>
</evidence>
<keyword evidence="6 9" id="KW-1133">Transmembrane helix</keyword>
<comment type="subcellular location">
    <subcellularLocation>
        <location evidence="1">Cell membrane</location>
        <topology evidence="1">Multi-pass membrane protein</topology>
    </subcellularLocation>
</comment>
<gene>
    <name evidence="11" type="ordered locus">Halha_0253</name>
</gene>
<evidence type="ECO:0000256" key="6">
    <source>
        <dbReference type="ARBA" id="ARBA00022989"/>
    </source>
</evidence>
<feature type="domain" description="PTS EIIC type-3" evidence="10">
    <location>
        <begin position="9"/>
        <end position="396"/>
    </location>
</feature>
<feature type="transmembrane region" description="Helical" evidence="9">
    <location>
        <begin position="163"/>
        <end position="186"/>
    </location>
</feature>
<protein>
    <recommendedName>
        <fullName evidence="8">Permease IIC component</fullName>
    </recommendedName>
</protein>
<dbReference type="InterPro" id="IPR051088">
    <property type="entry name" value="PTS_Sugar-EIIC/EIIB"/>
</dbReference>
<dbReference type="OrthoDB" id="1641940at2"/>
<keyword evidence="12" id="KW-1185">Reference proteome</keyword>
<evidence type="ECO:0000313" key="11">
    <source>
        <dbReference type="EMBL" id="AGB40265.1"/>
    </source>
</evidence>
<dbReference type="GO" id="GO:0008982">
    <property type="term" value="F:protein-N(PI)-phosphohistidine-sugar phosphotransferase activity"/>
    <property type="evidence" value="ECO:0007669"/>
    <property type="project" value="UniProtKB-UniRule"/>
</dbReference>
<dbReference type="PANTHER" id="PTHR33989:SF4">
    <property type="entry name" value="PTS SYSTEM N,N'-DIACETYLCHITOBIOSE-SPECIFIC EIIC COMPONENT"/>
    <property type="match status" value="1"/>
</dbReference>
<keyword evidence="7 8" id="KW-0472">Membrane</keyword>
<dbReference type="NCBIfam" id="TIGR00410">
    <property type="entry name" value="lacE"/>
    <property type="match status" value="1"/>
</dbReference>
<evidence type="ECO:0000256" key="3">
    <source>
        <dbReference type="ARBA" id="ARBA00022475"/>
    </source>
</evidence>
<feature type="transmembrane region" description="Helical" evidence="9">
    <location>
        <begin position="260"/>
        <end position="288"/>
    </location>
</feature>
<dbReference type="PROSITE" id="PS51105">
    <property type="entry name" value="PTS_EIIC_TYPE_3"/>
    <property type="match status" value="1"/>
</dbReference>
<feature type="transmembrane region" description="Helical" evidence="9">
    <location>
        <begin position="33"/>
        <end position="52"/>
    </location>
</feature>
<evidence type="ECO:0000256" key="7">
    <source>
        <dbReference type="ARBA" id="ARBA00023136"/>
    </source>
</evidence>
<keyword evidence="2 8" id="KW-0813">Transport</keyword>
<dbReference type="PIRSF" id="PIRSF006351">
    <property type="entry name" value="PTS_EIIC-Cellobiose"/>
    <property type="match status" value="1"/>
</dbReference>
<feature type="transmembrane region" description="Helical" evidence="9">
    <location>
        <begin position="327"/>
        <end position="347"/>
    </location>
</feature>
<evidence type="ECO:0000256" key="1">
    <source>
        <dbReference type="ARBA" id="ARBA00004651"/>
    </source>
</evidence>
<dbReference type="STRING" id="748449.Halha_0253"/>
<dbReference type="InterPro" id="IPR004796">
    <property type="entry name" value="PTS_IIC_cello"/>
</dbReference>
<dbReference type="HOGENOM" id="CLU_029688_1_0_9"/>
<keyword evidence="3 8" id="KW-1003">Cell membrane</keyword>
<feature type="transmembrane region" description="Helical" evidence="9">
    <location>
        <begin position="192"/>
        <end position="209"/>
    </location>
</feature>
<dbReference type="EMBL" id="CP003359">
    <property type="protein sequence ID" value="AGB40265.1"/>
    <property type="molecule type" value="Genomic_DNA"/>
</dbReference>
<keyword evidence="4 8" id="KW-0762">Sugar transport</keyword>
<reference evidence="12" key="1">
    <citation type="submission" date="2012-02" db="EMBL/GenBank/DDBJ databases">
        <title>The complete genome of Halobacteroides halobius DSM 5150.</title>
        <authorList>
            <person name="Lucas S."/>
            <person name="Copeland A."/>
            <person name="Lapidus A."/>
            <person name="Glavina del Rio T."/>
            <person name="Dalin E."/>
            <person name="Tice H."/>
            <person name="Bruce D."/>
            <person name="Goodwin L."/>
            <person name="Pitluck S."/>
            <person name="Peters L."/>
            <person name="Mikhailova N."/>
            <person name="Gu W."/>
            <person name="Kyrpides N."/>
            <person name="Mavromatis K."/>
            <person name="Ivanova N."/>
            <person name="Brettin T."/>
            <person name="Detter J.C."/>
            <person name="Han C."/>
            <person name="Larimer F."/>
            <person name="Land M."/>
            <person name="Hauser L."/>
            <person name="Markowitz V."/>
            <person name="Cheng J.-F."/>
            <person name="Hugenholtz P."/>
            <person name="Woyke T."/>
            <person name="Wu D."/>
            <person name="Tindall B."/>
            <person name="Pomrenke H."/>
            <person name="Brambilla E."/>
            <person name="Klenk H.-P."/>
            <person name="Eisen J.A."/>
        </authorList>
    </citation>
    <scope>NUCLEOTIDE SEQUENCE [LARGE SCALE GENOMIC DNA]</scope>
    <source>
        <strain evidence="12">ATCC 35273 / DSM 5150 / MD-1</strain>
    </source>
</reference>
<evidence type="ECO:0000256" key="4">
    <source>
        <dbReference type="ARBA" id="ARBA00022597"/>
    </source>
</evidence>
<organism evidence="11 12">
    <name type="scientific">Halobacteroides halobius (strain ATCC 35273 / DSM 5150 / MD-1)</name>
    <dbReference type="NCBI Taxonomy" id="748449"/>
    <lineage>
        <taxon>Bacteria</taxon>
        <taxon>Bacillati</taxon>
        <taxon>Bacillota</taxon>
        <taxon>Clostridia</taxon>
        <taxon>Halanaerobiales</taxon>
        <taxon>Halobacteroidaceae</taxon>
        <taxon>Halobacteroides</taxon>
    </lineage>
</organism>
<dbReference type="RefSeq" id="WP_015325991.1">
    <property type="nucleotide sequence ID" value="NC_019978.1"/>
</dbReference>
<accession>L0K6V5</accession>